<dbReference type="Pfam" id="PF13561">
    <property type="entry name" value="adh_short_C2"/>
    <property type="match status" value="1"/>
</dbReference>
<dbReference type="Gene3D" id="3.40.50.720">
    <property type="entry name" value="NAD(P)-binding Rossmann-like Domain"/>
    <property type="match status" value="1"/>
</dbReference>
<dbReference type="CDD" id="cd05233">
    <property type="entry name" value="SDR_c"/>
    <property type="match status" value="1"/>
</dbReference>
<dbReference type="InterPro" id="IPR036291">
    <property type="entry name" value="NAD(P)-bd_dom_sf"/>
</dbReference>
<proteinExistence type="inferred from homology"/>
<dbReference type="FunFam" id="3.40.50.720:FF:000084">
    <property type="entry name" value="Short-chain dehydrogenase reductase"/>
    <property type="match status" value="1"/>
</dbReference>
<gene>
    <name evidence="3" type="ORF">EK386_18515</name>
</gene>
<keyword evidence="4" id="KW-1185">Reference proteome</keyword>
<dbReference type="PRINTS" id="PR00080">
    <property type="entry name" value="SDRFAMILY"/>
</dbReference>
<dbReference type="PANTHER" id="PTHR24321:SF8">
    <property type="entry name" value="ESTRADIOL 17-BETA-DEHYDROGENASE 8-RELATED"/>
    <property type="match status" value="1"/>
</dbReference>
<dbReference type="InterPro" id="IPR020904">
    <property type="entry name" value="Sc_DH/Rdtase_CS"/>
</dbReference>
<evidence type="ECO:0000256" key="2">
    <source>
        <dbReference type="ARBA" id="ARBA00023002"/>
    </source>
</evidence>
<dbReference type="GO" id="GO:0008206">
    <property type="term" value="P:bile acid metabolic process"/>
    <property type="evidence" value="ECO:0007669"/>
    <property type="project" value="UniProtKB-ARBA"/>
</dbReference>
<dbReference type="SUPFAM" id="SSF51735">
    <property type="entry name" value="NAD(P)-binding Rossmann-fold domains"/>
    <property type="match status" value="1"/>
</dbReference>
<keyword evidence="2" id="KW-0560">Oxidoreductase</keyword>
<comment type="similarity">
    <text evidence="1">Belongs to the short-chain dehydrogenases/reductases (SDR) family.</text>
</comment>
<organism evidence="3 4">
    <name type="scientific">Lysinibacillus antri</name>
    <dbReference type="NCBI Taxonomy" id="2498145"/>
    <lineage>
        <taxon>Bacteria</taxon>
        <taxon>Bacillati</taxon>
        <taxon>Bacillota</taxon>
        <taxon>Bacilli</taxon>
        <taxon>Bacillales</taxon>
        <taxon>Bacillaceae</taxon>
        <taxon>Lysinibacillus</taxon>
    </lineage>
</organism>
<sequence>MQECIIITGAATGIGKATVKKFHSEGYTIIGCDINVEQGRQLEVEFGEKVMFFELDVTKEGMWENLKNYIIEKNYHIKALFNNAGIFIMNSLEETTEQEYNQMFDINVKGCFFGLKYIAPILYQQQGGSIINASSNAALFGAKGLGIYGATKGAVRTLTKNAAMEYAPYVRVNSIHPGYIHTQMIEYAAKVSNKEPIDQAKFVPLKRLGNTEEIAELVYYLSSDKASYITGSELVIDGGVAAGQSIWEEES</sequence>
<name>A0A432L725_9BACI</name>
<protein>
    <submittedName>
        <fullName evidence="3">SDR family oxidoreductase</fullName>
    </submittedName>
</protein>
<dbReference type="EMBL" id="RYYR01000041">
    <property type="protein sequence ID" value="RUL47259.1"/>
    <property type="molecule type" value="Genomic_DNA"/>
</dbReference>
<evidence type="ECO:0000313" key="4">
    <source>
        <dbReference type="Proteomes" id="UP000287910"/>
    </source>
</evidence>
<dbReference type="AlphaFoldDB" id="A0A432L725"/>
<dbReference type="GO" id="GO:0016491">
    <property type="term" value="F:oxidoreductase activity"/>
    <property type="evidence" value="ECO:0007669"/>
    <property type="project" value="UniProtKB-KW"/>
</dbReference>
<dbReference type="PANTHER" id="PTHR24321">
    <property type="entry name" value="DEHYDROGENASES, SHORT CHAIN"/>
    <property type="match status" value="1"/>
</dbReference>
<dbReference type="Proteomes" id="UP000287910">
    <property type="component" value="Unassembled WGS sequence"/>
</dbReference>
<comment type="caution">
    <text evidence="3">The sequence shown here is derived from an EMBL/GenBank/DDBJ whole genome shotgun (WGS) entry which is preliminary data.</text>
</comment>
<dbReference type="PRINTS" id="PR00081">
    <property type="entry name" value="GDHRDH"/>
</dbReference>
<dbReference type="InterPro" id="IPR002347">
    <property type="entry name" value="SDR_fam"/>
</dbReference>
<reference evidence="3 4" key="1">
    <citation type="submission" date="2018-12" db="EMBL/GenBank/DDBJ databases">
        <title>Lysinibacillus antri sp. nov., isolated from a cave soil.</title>
        <authorList>
            <person name="Narsing Rao M.P."/>
            <person name="Zhang H."/>
            <person name="Dong Z.-Y."/>
            <person name="Niu X.-K."/>
            <person name="Zhang K."/>
            <person name="Fang B.-Z."/>
            <person name="Kang Y.-Q."/>
            <person name="Xiao M."/>
            <person name="Li W.-J."/>
        </authorList>
    </citation>
    <scope>NUCLEOTIDE SEQUENCE [LARGE SCALE GENOMIC DNA]</scope>
    <source>
        <strain evidence="3 4">SYSU K30002</strain>
    </source>
</reference>
<dbReference type="PROSITE" id="PS00061">
    <property type="entry name" value="ADH_SHORT"/>
    <property type="match status" value="1"/>
</dbReference>
<dbReference type="RefSeq" id="WP_126660667.1">
    <property type="nucleotide sequence ID" value="NZ_RYYR01000041.1"/>
</dbReference>
<evidence type="ECO:0000256" key="1">
    <source>
        <dbReference type="ARBA" id="ARBA00006484"/>
    </source>
</evidence>
<accession>A0A432L725</accession>
<evidence type="ECO:0000313" key="3">
    <source>
        <dbReference type="EMBL" id="RUL47259.1"/>
    </source>
</evidence>